<proteinExistence type="inferred from homology"/>
<keyword evidence="6 9" id="KW-0521">NADP</keyword>
<dbReference type="PIRSF" id="PIRSF000193">
    <property type="entry name" value="Pyrrol-5-carb_rd"/>
    <property type="match status" value="1"/>
</dbReference>
<evidence type="ECO:0000256" key="11">
    <source>
        <dbReference type="PIRSR" id="PIRSR000193-1"/>
    </source>
</evidence>
<evidence type="ECO:0000256" key="1">
    <source>
        <dbReference type="ARBA" id="ARBA00004496"/>
    </source>
</evidence>
<dbReference type="EMBL" id="CP022983">
    <property type="protein sequence ID" value="ASV66392.1"/>
    <property type="molecule type" value="Genomic_DNA"/>
</dbReference>
<feature type="domain" description="Pyrroline-5-carboxylate reductase catalytic N-terminal" evidence="13">
    <location>
        <begin position="4"/>
        <end position="99"/>
    </location>
</feature>
<evidence type="ECO:0000313" key="15">
    <source>
        <dbReference type="EMBL" id="ASV66392.1"/>
    </source>
</evidence>
<dbReference type="EC" id="1.5.1.2" evidence="9 10"/>
<evidence type="ECO:0000256" key="8">
    <source>
        <dbReference type="ARBA" id="ARBA00058118"/>
    </source>
</evidence>
<dbReference type="InterPro" id="IPR029036">
    <property type="entry name" value="P5CR_dimer"/>
</dbReference>
<dbReference type="InterPro" id="IPR000304">
    <property type="entry name" value="Pyrroline-COOH_reductase"/>
</dbReference>
<dbReference type="FunFam" id="3.40.50.720:FF:000190">
    <property type="entry name" value="Pyrroline-5-carboxylate reductase"/>
    <property type="match status" value="1"/>
</dbReference>
<name>A0A248TE42_9BACI</name>
<dbReference type="KEGG" id="bko:CKF48_02975"/>
<dbReference type="SUPFAM" id="SSF48179">
    <property type="entry name" value="6-phosphogluconate dehydrogenase C-terminal domain-like"/>
    <property type="match status" value="1"/>
</dbReference>
<accession>A0A248TE42</accession>
<dbReference type="Pfam" id="PF03807">
    <property type="entry name" value="F420_oxidored"/>
    <property type="match status" value="1"/>
</dbReference>
<evidence type="ECO:0000259" key="14">
    <source>
        <dbReference type="Pfam" id="PF14748"/>
    </source>
</evidence>
<comment type="pathway">
    <text evidence="9 12">Amino-acid biosynthesis; L-proline biosynthesis; L-proline from L-glutamate 5-semialdehyde: step 1/1.</text>
</comment>
<evidence type="ECO:0000256" key="12">
    <source>
        <dbReference type="RuleBase" id="RU003903"/>
    </source>
</evidence>
<dbReference type="InterPro" id="IPR053790">
    <property type="entry name" value="P5CR-like_CS"/>
</dbReference>
<protein>
    <recommendedName>
        <fullName evidence="9 10">Pyrroline-5-carboxylate reductase</fullName>
        <shortName evidence="9">P5C reductase</shortName>
        <shortName evidence="9">P5CR</shortName>
        <ecNumber evidence="9 10">1.5.1.2</ecNumber>
    </recommendedName>
    <alternativeName>
        <fullName evidence="9">PCA reductase</fullName>
    </alternativeName>
</protein>
<evidence type="ECO:0000256" key="7">
    <source>
        <dbReference type="ARBA" id="ARBA00023002"/>
    </source>
</evidence>
<dbReference type="NCBIfam" id="TIGR00112">
    <property type="entry name" value="proC"/>
    <property type="match status" value="1"/>
</dbReference>
<keyword evidence="3 9" id="KW-0963">Cytoplasm</keyword>
<dbReference type="Pfam" id="PF14748">
    <property type="entry name" value="P5CR_dimer"/>
    <property type="match status" value="1"/>
</dbReference>
<feature type="binding site" evidence="11">
    <location>
        <begin position="8"/>
        <end position="13"/>
    </location>
    <ligand>
        <name>NADP(+)</name>
        <dbReference type="ChEBI" id="CHEBI:58349"/>
    </ligand>
</feature>
<dbReference type="FunFam" id="1.10.3730.10:FF:000001">
    <property type="entry name" value="Pyrroline-5-carboxylate reductase"/>
    <property type="match status" value="1"/>
</dbReference>
<dbReference type="InterPro" id="IPR036291">
    <property type="entry name" value="NAD(P)-bd_dom_sf"/>
</dbReference>
<reference evidence="15 16" key="1">
    <citation type="submission" date="2017-08" db="EMBL/GenBank/DDBJ databases">
        <title>Complete Genome Sequence of Bacillus kochii Oregon-R-modENCODE STRAIN BDGP4, isolated from Drosophila melanogaster gut.</title>
        <authorList>
            <person name="Wan K.H."/>
            <person name="Yu C."/>
            <person name="Park S."/>
            <person name="Hammonds A.S."/>
            <person name="Booth B.W."/>
            <person name="Celniker S.E."/>
        </authorList>
    </citation>
    <scope>NUCLEOTIDE SEQUENCE [LARGE SCALE GENOMIC DNA]</scope>
    <source>
        <strain evidence="15 16">BDGP4</strain>
    </source>
</reference>
<dbReference type="PROSITE" id="PS00521">
    <property type="entry name" value="P5CR"/>
    <property type="match status" value="1"/>
</dbReference>
<evidence type="ECO:0000259" key="13">
    <source>
        <dbReference type="Pfam" id="PF03807"/>
    </source>
</evidence>
<comment type="similarity">
    <text evidence="2 9 12">Belongs to the pyrroline-5-carboxylate reductase family.</text>
</comment>
<dbReference type="GO" id="GO:0004735">
    <property type="term" value="F:pyrroline-5-carboxylate reductase activity"/>
    <property type="evidence" value="ECO:0007669"/>
    <property type="project" value="UniProtKB-UniRule"/>
</dbReference>
<evidence type="ECO:0000256" key="6">
    <source>
        <dbReference type="ARBA" id="ARBA00022857"/>
    </source>
</evidence>
<feature type="binding site" evidence="11">
    <location>
        <begin position="70"/>
        <end position="73"/>
    </location>
    <ligand>
        <name>NADP(+)</name>
        <dbReference type="ChEBI" id="CHEBI:58349"/>
    </ligand>
</feature>
<dbReference type="PANTHER" id="PTHR11645:SF0">
    <property type="entry name" value="PYRROLINE-5-CARBOXYLATE REDUCTASE 3"/>
    <property type="match status" value="1"/>
</dbReference>
<keyword evidence="16" id="KW-1185">Reference proteome</keyword>
<comment type="subcellular location">
    <subcellularLocation>
        <location evidence="1 9">Cytoplasm</location>
    </subcellularLocation>
</comment>
<keyword evidence="7 9" id="KW-0560">Oxidoreductase</keyword>
<dbReference type="UniPathway" id="UPA00098">
    <property type="reaction ID" value="UER00361"/>
</dbReference>
<sequence>MEKKIGFIGCGKMAQAIIGGILKNGLVSHHEIISSARTKETLHKVEAKYAIHTTHSNKEVARNAEVIFLAVPPKDHKEVIDEIKEVVNEHSIIVTIAAGITLNDIEEYFERNVMAVRTMPNTPSLVGEGMSVLSSNQYINEEKLSKVIRIFSAIGKVEVVDESLMDGIPAISGSSPAYVFLFIEALADGAVKDGIPRDTAYKLGAQAVLGAAKMVLESGKHPGVLKDEVCTPGGATIDAVSKLEETGFRSSVLTAMKACSEKVRSL</sequence>
<dbReference type="OrthoDB" id="9805754at2"/>
<evidence type="ECO:0000256" key="10">
    <source>
        <dbReference type="NCBIfam" id="TIGR00112"/>
    </source>
</evidence>
<evidence type="ECO:0000256" key="3">
    <source>
        <dbReference type="ARBA" id="ARBA00022490"/>
    </source>
</evidence>
<dbReference type="PANTHER" id="PTHR11645">
    <property type="entry name" value="PYRROLINE-5-CARBOXYLATE REDUCTASE"/>
    <property type="match status" value="1"/>
</dbReference>
<dbReference type="InterPro" id="IPR028939">
    <property type="entry name" value="P5C_Rdtase_cat_N"/>
</dbReference>
<evidence type="ECO:0000313" key="16">
    <source>
        <dbReference type="Proteomes" id="UP000215137"/>
    </source>
</evidence>
<keyword evidence="4 9" id="KW-0028">Amino-acid biosynthesis</keyword>
<keyword evidence="5 9" id="KW-0641">Proline biosynthesis</keyword>
<comment type="function">
    <text evidence="8 9">Catalyzes the reduction of 1-pyrroline-5-carboxylate (PCA) to L-proline.</text>
</comment>
<dbReference type="SUPFAM" id="SSF51735">
    <property type="entry name" value="NAD(P)-binding Rossmann-fold domains"/>
    <property type="match status" value="1"/>
</dbReference>
<evidence type="ECO:0000256" key="2">
    <source>
        <dbReference type="ARBA" id="ARBA00005525"/>
    </source>
</evidence>
<feature type="binding site" evidence="11">
    <location>
        <position position="57"/>
    </location>
    <ligand>
        <name>NADPH</name>
        <dbReference type="ChEBI" id="CHEBI:57783"/>
    </ligand>
</feature>
<dbReference type="Gene3D" id="1.10.3730.10">
    <property type="entry name" value="ProC C-terminal domain-like"/>
    <property type="match status" value="1"/>
</dbReference>
<dbReference type="Gene3D" id="3.40.50.720">
    <property type="entry name" value="NAD(P)-binding Rossmann-like Domain"/>
    <property type="match status" value="1"/>
</dbReference>
<dbReference type="HAMAP" id="MF_01925">
    <property type="entry name" value="P5C_reductase"/>
    <property type="match status" value="1"/>
</dbReference>
<dbReference type="InterPro" id="IPR008927">
    <property type="entry name" value="6-PGluconate_DH-like_C_sf"/>
</dbReference>
<comment type="catalytic activity">
    <reaction evidence="9 12">
        <text>L-proline + NADP(+) = (S)-1-pyrroline-5-carboxylate + NADPH + 2 H(+)</text>
        <dbReference type="Rhea" id="RHEA:14109"/>
        <dbReference type="ChEBI" id="CHEBI:15378"/>
        <dbReference type="ChEBI" id="CHEBI:17388"/>
        <dbReference type="ChEBI" id="CHEBI:57783"/>
        <dbReference type="ChEBI" id="CHEBI:58349"/>
        <dbReference type="ChEBI" id="CHEBI:60039"/>
        <dbReference type="EC" id="1.5.1.2"/>
    </reaction>
</comment>
<comment type="catalytic activity">
    <reaction evidence="9">
        <text>L-proline + NAD(+) = (S)-1-pyrroline-5-carboxylate + NADH + 2 H(+)</text>
        <dbReference type="Rhea" id="RHEA:14105"/>
        <dbReference type="ChEBI" id="CHEBI:15378"/>
        <dbReference type="ChEBI" id="CHEBI:17388"/>
        <dbReference type="ChEBI" id="CHEBI:57540"/>
        <dbReference type="ChEBI" id="CHEBI:57945"/>
        <dbReference type="ChEBI" id="CHEBI:60039"/>
        <dbReference type="EC" id="1.5.1.2"/>
    </reaction>
</comment>
<evidence type="ECO:0000256" key="4">
    <source>
        <dbReference type="ARBA" id="ARBA00022605"/>
    </source>
</evidence>
<dbReference type="AlphaFoldDB" id="A0A248TE42"/>
<dbReference type="GO" id="GO:0055129">
    <property type="term" value="P:L-proline biosynthetic process"/>
    <property type="evidence" value="ECO:0007669"/>
    <property type="project" value="UniProtKB-UniRule"/>
</dbReference>
<evidence type="ECO:0000256" key="5">
    <source>
        <dbReference type="ARBA" id="ARBA00022650"/>
    </source>
</evidence>
<evidence type="ECO:0000256" key="9">
    <source>
        <dbReference type="HAMAP-Rule" id="MF_01925"/>
    </source>
</evidence>
<feature type="domain" description="Pyrroline-5-carboxylate reductase dimerisation" evidence="14">
    <location>
        <begin position="162"/>
        <end position="265"/>
    </location>
</feature>
<dbReference type="GO" id="GO:0005737">
    <property type="term" value="C:cytoplasm"/>
    <property type="evidence" value="ECO:0007669"/>
    <property type="project" value="UniProtKB-SubCell"/>
</dbReference>
<dbReference type="Proteomes" id="UP000215137">
    <property type="component" value="Chromosome"/>
</dbReference>
<gene>
    <name evidence="9" type="primary">proC</name>
    <name evidence="15" type="ORF">CKF48_02975</name>
</gene>
<organism evidence="15 16">
    <name type="scientific">Cytobacillus kochii</name>
    <dbReference type="NCBI Taxonomy" id="859143"/>
    <lineage>
        <taxon>Bacteria</taxon>
        <taxon>Bacillati</taxon>
        <taxon>Bacillota</taxon>
        <taxon>Bacilli</taxon>
        <taxon>Bacillales</taxon>
        <taxon>Bacillaceae</taxon>
        <taxon>Cytobacillus</taxon>
    </lineage>
</organism>
<dbReference type="RefSeq" id="WP_095369967.1">
    <property type="nucleotide sequence ID" value="NZ_CP022983.1"/>
</dbReference>